<dbReference type="GeneTree" id="ENSGT00940000171055"/>
<dbReference type="OrthoDB" id="6430388at2759"/>
<accession>A0A8C4DRR8</accession>
<evidence type="ECO:0000313" key="2">
    <source>
        <dbReference type="Ensembl" id="ENSDLAP00005008332.2"/>
    </source>
</evidence>
<protein>
    <submittedName>
        <fullName evidence="2">Uncharacterized protein</fullName>
    </submittedName>
</protein>
<reference evidence="2" key="2">
    <citation type="submission" date="2025-09" db="UniProtKB">
        <authorList>
            <consortium name="Ensembl"/>
        </authorList>
    </citation>
    <scope>IDENTIFICATION</scope>
</reference>
<reference evidence="2" key="1">
    <citation type="submission" date="2025-08" db="UniProtKB">
        <authorList>
            <consortium name="Ensembl"/>
        </authorList>
    </citation>
    <scope>IDENTIFICATION</scope>
</reference>
<dbReference type="Ensembl" id="ENSDLAT00005009152.2">
    <property type="protein sequence ID" value="ENSDLAP00005008332.2"/>
    <property type="gene ID" value="ENSDLAG00005004415.2"/>
</dbReference>
<dbReference type="RefSeq" id="XP_051247821.1">
    <property type="nucleotide sequence ID" value="XM_051391861.1"/>
</dbReference>
<dbReference type="AlphaFoldDB" id="A0A8C4DRR8"/>
<name>A0A8C4DRR8_DICLA</name>
<organism evidence="2 3">
    <name type="scientific">Dicentrarchus labrax</name>
    <name type="common">European seabass</name>
    <name type="synonym">Morone labrax</name>
    <dbReference type="NCBI Taxonomy" id="13489"/>
    <lineage>
        <taxon>Eukaryota</taxon>
        <taxon>Metazoa</taxon>
        <taxon>Chordata</taxon>
        <taxon>Craniata</taxon>
        <taxon>Vertebrata</taxon>
        <taxon>Euteleostomi</taxon>
        <taxon>Actinopterygii</taxon>
        <taxon>Neopterygii</taxon>
        <taxon>Teleostei</taxon>
        <taxon>Neoteleostei</taxon>
        <taxon>Acanthomorphata</taxon>
        <taxon>Eupercaria</taxon>
        <taxon>Moronidae</taxon>
        <taxon>Dicentrarchus</taxon>
    </lineage>
</organism>
<dbReference type="PANTHER" id="PTHR35158:SF1">
    <property type="entry name" value="CDNA SEQUENCE CN725425"/>
    <property type="match status" value="1"/>
</dbReference>
<keyword evidence="3" id="KW-1185">Reference proteome</keyword>
<evidence type="ECO:0000256" key="1">
    <source>
        <dbReference type="SAM" id="MobiDB-lite"/>
    </source>
</evidence>
<feature type="region of interest" description="Disordered" evidence="1">
    <location>
        <begin position="484"/>
        <end position="511"/>
    </location>
</feature>
<feature type="region of interest" description="Disordered" evidence="1">
    <location>
        <begin position="546"/>
        <end position="585"/>
    </location>
</feature>
<feature type="compositionally biased region" description="Polar residues" evidence="1">
    <location>
        <begin position="546"/>
        <end position="570"/>
    </location>
</feature>
<dbReference type="GeneID" id="127358621"/>
<dbReference type="PANTHER" id="PTHR35158">
    <property type="entry name" value="CDNA SEQUENCE CN725425"/>
    <property type="match status" value="1"/>
</dbReference>
<sequence length="682" mass="75277">MNWVGGSRSRLVMKNDAKRQREFFEKRKMQQRLKNLGVTVPASPQSSSAASMDLVTLFIVNQIAAKKENKEPPKVAVLGSYKGGSKHKRNEPLVLPMSPCSPSQLSFVESQTQNSLQATRKRKHVIPQGFKCRQLSPVPESGFSDNSASDYLPPITDPLSPFSSTSSASSANLGQIKLVSSGMFPLQLNLQQRSQTQAALPPDCSPLPWNTSGLEPTKEYQPFSQPRGMTNRIPWSCGSNLPIYQLETPTAARVLFRSPEPDNTEARDHERYDITFSLNQPDDRQHMLNFTLNQSETEQQIEEADVFRGFSTEECEREATPFGRGKSKIYLKDETPVKSSTPQTFPDSPGVGLKLSNCTDMNFSCLEHNNGPMNGCDYSPSYSCRGYLSSDDEEERCEPCLQAASSYINQTCCSESLKQNLDSQGNTKQRHTQPRPLSLLLKPKTNFRDDQIMENVAHPDKALGCNGQQMESNTAQLDFPLAQTQSPEPCKCKKTSNETRDAGSQTVDPTAETCDASTQCSFVADSATKTTEFNLCLPPVDVSVQHSATGGQTDTATEPNTHTPSSSQARSGGRHTPWSKNISKAGSLSGSGIIKELTADNRDGKVILQRPITPFLDALSMTDSREGRDERGQQENGCLMKGLSNRVREEVTSVTRVNRLSQEAETLQEIADILLLLKQKEK</sequence>
<dbReference type="InterPro" id="IPR027883">
    <property type="entry name" value="Redic1-like"/>
</dbReference>
<dbReference type="OMA" id="QTPWSNK"/>
<evidence type="ECO:0000313" key="3">
    <source>
        <dbReference type="Proteomes" id="UP000694389"/>
    </source>
</evidence>
<dbReference type="Proteomes" id="UP000694389">
    <property type="component" value="Unassembled WGS sequence"/>
</dbReference>
<proteinExistence type="predicted"/>
<gene>
    <name evidence="2" type="primary">LOC127358621</name>
</gene>